<reference evidence="3" key="1">
    <citation type="submission" date="2025-08" db="UniProtKB">
        <authorList>
            <consortium name="RefSeq"/>
        </authorList>
    </citation>
    <scope>IDENTIFICATION</scope>
    <source>
        <strain evidence="3">11010-0011.00</strain>
        <tissue evidence="3">Whole body</tissue>
    </source>
</reference>
<gene>
    <name evidence="3" type="primary">LOC115627546</name>
</gene>
<dbReference type="GeneID" id="115627546"/>
<proteinExistence type="predicted"/>
<dbReference type="Proteomes" id="UP000504634">
    <property type="component" value="Unplaced"/>
</dbReference>
<name>A0A6J2TR29_DROLE</name>
<protein>
    <submittedName>
        <fullName evidence="3">Uncharacterized protein LOC115627546</fullName>
    </submittedName>
</protein>
<dbReference type="CTD" id="45994"/>
<dbReference type="OrthoDB" id="7936313at2759"/>
<keyword evidence="1" id="KW-0732">Signal</keyword>
<keyword evidence="2" id="KW-1185">Reference proteome</keyword>
<sequence>MFFIKLYIVVIFVHHFKECCGQNASGQPLNARGLALTQVHPDDTSLTPRKCDDGVGPSVEIQLPFMDMEIQHEHQVQIMREPEQEQIFVLHGHELLQLFVSKNEKRLVFLGTLAGRIQAQKLEPLGAEVISWRQYILVVVALDESVQVYQISKAQVAQRAIDAAASIGTPLRFELIQEFSLPGTFKQMHLIKATEERVLLLLAVNFTKLHGKYTTFEWLDSFFNPLEQFTVPAIQTLHVVGTQPKYVISGRALRSHSKLVLTIYELDSSSLQLQRRQALTVQARHVLTVSFRGRNYLIACATSSSGKCIYFQMVDGHFVVYRKHAMQNLRFSQLAADGEGQVLAAARSSGEVLLFTNARLDCYNGFSTKDNEPSLMYTHRNELNETFVVLGYKRPFNTLLRLVELSSDVTLAAPALEGNDDLTVVQQHRHEFEKTINELRSVLLRRKATIDSLRRLIPTLKGRTLSSQKPVTVQGGRIELVNLQGQHLRTPTQLLERAHQLRRRYGTNKRLVRSFGVGNSSPMGATDRLKVRRLHVKNLIYNGSLLSGYHLEAPTDGTASPILTVKDKVVTKKLQTPQLLTPHNYERIHWPPEVDTQRTVVQHLSVQRINNVSWAEFYDSLFLRSRDTAIQGRLIMQAGTTVEHLETPLLNGQVVQQLFNLQQPQEITSNIFMSAFFVSELEAAQVNGLNFSEDIVFRGRNDTVIETPVRIYDISVSGDILIANDSSSERHTERQWNPFLAPPLQQYYTGKVIINGSLTINNLQRDTKATQVLIANQSLAKEDLQTDYMLLNTPQNFTKTIAFGNAKVTAPALNTAHINGHRTDWHLTSGGGHVPVEKFSKPLYLIFMNATVDGDIICRDYSSKLAELAKGAVRRGEVANVTGVKRFEATLTTDSLRTQSINGQLVDDFILKSQLGSSRLNFSDLKSFSRVVVHDSLHVGHALNTERLNRTPLDHLRGHDKHLERLEMPDTPALQNLVFQRLNGIPFDDMFTKLSTGDDDDKNIVLHKDLLVEGNVRFLSDLQVQSINDVDWSSYRARLVHGNMNMRIAGRKTFLADVTVTDSMHAPTINEWDISTLMENTLLRTTPQQITGAYSFGSVQASNLDTPSINGMAANTLIDVRQPEVQLGGDVYIPHLTVRGAFNSPLVVDPQLATLATRLEALQRLQWRNLIVLGDALWNTSSPLNSQQKHLEYLRKHAVRRTGEQEISGNVILNQPVLSSVWSKEPLPIDIDFEHLASDALLRNASGIQTVLGSLRFTKSVETGAALNAANDTHFQLLNGIDVGRLNASLYRLSSGAPIDAKIHFATAPFVGHLQVRGLVNEHSLEGVYQLGQAPMPPVHLTQLNVERDLALGEINGMSLDYLLQNRVPLQGKAALEVFGTLTFEQLVISKQPLLRTINDVALDNVVYKHGTHVQAITGTKFVDQGVILGGPAHVMHLNGKDLSEAYRESIFTDRNYNIDSLVLDQATFQGGLVWVPNAPAGEARAAITTEHISAQLQKIEETNRTRGQARLLYLDYELQTLAVSWDLPPKNETWDSVVHRQLPHQEVACEQRLLRAQISKRLQKVFLSNHTTNLLRTESSKHPGGIYVKVHNYCAPQALRLRSRINIACRGQSRSLGMRKQVKALELHEERVSDTYSLVLLNAVDSHRLDHDEVRVLRVDEGKNCSITDWQSLNVAVGRLMRLFSFGNATLLLTSGLHGQQSELAIYRLNLSTQHFELTQRIEGDYDLAELVTDERQEPQILLSCHGCRRITIYAHNATAQRFAVLQELRLDAPIEALRALRIGDSNHLLVLMTPGSEHFYLFSYAHVEGWLQRSYGYMDQAQWVWPLPQHVLEPTERPLLLLCGERECRLVRAQLT</sequence>
<feature type="chain" id="PRO_5026898596" evidence="1">
    <location>
        <begin position="22"/>
        <end position="1858"/>
    </location>
</feature>
<organism evidence="2 3">
    <name type="scientific">Drosophila lebanonensis</name>
    <name type="common">Fruit fly</name>
    <name type="synonym">Scaptodrosophila lebanonensis</name>
    <dbReference type="NCBI Taxonomy" id="7225"/>
    <lineage>
        <taxon>Eukaryota</taxon>
        <taxon>Metazoa</taxon>
        <taxon>Ecdysozoa</taxon>
        <taxon>Arthropoda</taxon>
        <taxon>Hexapoda</taxon>
        <taxon>Insecta</taxon>
        <taxon>Pterygota</taxon>
        <taxon>Neoptera</taxon>
        <taxon>Endopterygota</taxon>
        <taxon>Diptera</taxon>
        <taxon>Brachycera</taxon>
        <taxon>Muscomorpha</taxon>
        <taxon>Ephydroidea</taxon>
        <taxon>Drosophilidae</taxon>
        <taxon>Scaptodrosophila</taxon>
    </lineage>
</organism>
<evidence type="ECO:0000313" key="3">
    <source>
        <dbReference type="RefSeq" id="XP_030379121.1"/>
    </source>
</evidence>
<evidence type="ECO:0000256" key="1">
    <source>
        <dbReference type="SAM" id="SignalP"/>
    </source>
</evidence>
<accession>A0A6J2TR29</accession>
<evidence type="ECO:0000313" key="2">
    <source>
        <dbReference type="Proteomes" id="UP000504634"/>
    </source>
</evidence>
<dbReference type="RefSeq" id="XP_030379121.1">
    <property type="nucleotide sequence ID" value="XM_030523261.1"/>
</dbReference>
<feature type="signal peptide" evidence="1">
    <location>
        <begin position="1"/>
        <end position="21"/>
    </location>
</feature>